<feature type="transmembrane region" description="Helical" evidence="8">
    <location>
        <begin position="256"/>
        <end position="275"/>
    </location>
</feature>
<evidence type="ECO:0000313" key="10">
    <source>
        <dbReference type="Proteomes" id="UP000245720"/>
    </source>
</evidence>
<feature type="transmembrane region" description="Helical" evidence="8">
    <location>
        <begin position="334"/>
        <end position="353"/>
    </location>
</feature>
<gene>
    <name evidence="9" type="ORF">IE37_01339</name>
</gene>
<evidence type="ECO:0000256" key="3">
    <source>
        <dbReference type="ARBA" id="ARBA00022692"/>
    </source>
</evidence>
<evidence type="ECO:0000256" key="5">
    <source>
        <dbReference type="ARBA" id="ARBA00022984"/>
    </source>
</evidence>
<keyword evidence="3 8" id="KW-0812">Transmembrane</keyword>
<evidence type="ECO:0000256" key="1">
    <source>
        <dbReference type="ARBA" id="ARBA00004651"/>
    </source>
</evidence>
<dbReference type="EMBL" id="QGDI01000004">
    <property type="protein sequence ID" value="PWJ13531.1"/>
    <property type="molecule type" value="Genomic_DNA"/>
</dbReference>
<comment type="caution">
    <text evidence="9">The sequence shown here is derived from an EMBL/GenBank/DDBJ whole genome shotgun (WGS) entry which is preliminary data.</text>
</comment>
<dbReference type="InterPro" id="IPR050833">
    <property type="entry name" value="Poly_Biosynth_Transport"/>
</dbReference>
<proteinExistence type="predicted"/>
<reference evidence="9 10" key="1">
    <citation type="submission" date="2018-05" db="EMBL/GenBank/DDBJ databases">
        <title>The Hungate 1000. A catalogue of reference genomes from the rumen microbiome.</title>
        <authorList>
            <person name="Kelly W."/>
        </authorList>
    </citation>
    <scope>NUCLEOTIDE SEQUENCE [LARGE SCALE GENOMIC DNA]</scope>
    <source>
        <strain evidence="9 10">SAb67</strain>
    </source>
</reference>
<feature type="transmembrane region" description="Helical" evidence="8">
    <location>
        <begin position="422"/>
        <end position="440"/>
    </location>
</feature>
<dbReference type="GO" id="GO:0009252">
    <property type="term" value="P:peptidoglycan biosynthetic process"/>
    <property type="evidence" value="ECO:0007669"/>
    <property type="project" value="UniProtKB-KW"/>
</dbReference>
<accession>A0A315Y071</accession>
<evidence type="ECO:0000256" key="6">
    <source>
        <dbReference type="ARBA" id="ARBA00022989"/>
    </source>
</evidence>
<organism evidence="9 10">
    <name type="scientific">Ruminococcus flavefaciens</name>
    <dbReference type="NCBI Taxonomy" id="1265"/>
    <lineage>
        <taxon>Bacteria</taxon>
        <taxon>Bacillati</taxon>
        <taxon>Bacillota</taxon>
        <taxon>Clostridia</taxon>
        <taxon>Eubacteriales</taxon>
        <taxon>Oscillospiraceae</taxon>
        <taxon>Ruminococcus</taxon>
    </lineage>
</organism>
<feature type="transmembrane region" description="Helical" evidence="8">
    <location>
        <begin position="114"/>
        <end position="131"/>
    </location>
</feature>
<dbReference type="GO" id="GO:0008360">
    <property type="term" value="P:regulation of cell shape"/>
    <property type="evidence" value="ECO:0007669"/>
    <property type="project" value="UniProtKB-KW"/>
</dbReference>
<dbReference type="RefSeq" id="WP_109726153.1">
    <property type="nucleotide sequence ID" value="NZ_QGDI01000004.1"/>
</dbReference>
<dbReference type="OrthoDB" id="3249502at2"/>
<keyword evidence="5" id="KW-0573">Peptidoglycan synthesis</keyword>
<dbReference type="AlphaFoldDB" id="A0A315Y071"/>
<feature type="transmembrane region" description="Helical" evidence="8">
    <location>
        <begin position="173"/>
        <end position="194"/>
    </location>
</feature>
<dbReference type="PANTHER" id="PTHR30250:SF11">
    <property type="entry name" value="O-ANTIGEN TRANSPORTER-RELATED"/>
    <property type="match status" value="1"/>
</dbReference>
<protein>
    <submittedName>
        <fullName evidence="9">O-antigen/teichoic acid export membrane protein</fullName>
    </submittedName>
</protein>
<keyword evidence="6 8" id="KW-1133">Transmembrane helix</keyword>
<feature type="transmembrane region" description="Helical" evidence="8">
    <location>
        <begin position="143"/>
        <end position="161"/>
    </location>
</feature>
<keyword evidence="2" id="KW-1003">Cell membrane</keyword>
<sequence>MNKYKKLALNTVVFAIGVFGSKILVILLTRLYAHNIDDVNSGVKDLLETTLLLIQPVFTFALQEYLIRFGLDKAYDKREVFTTSSMITLGGMALMAVCVPIMRGLPALNFLKGYTLLFIAYTAMSSLRMLCQNFVRSRDMVKLFSLDGILTTLTFFLFNIMFISKMHMGVKGFLLAVILSDSCSVVFLFVAAKLRDFLNREYFNPDLAREMMRFAGPLIPTIVMWAITSLSDRLFLRVMHSDYHELGEGAVGLYGYANKIPNLISVVSTIFFQAWSMSAITENDSADRNKFYERVFSAYEAIMFMAGAGLLLIIKPVTSFLVPSDTFSVYENVYIYTPILVVAVIFMCFNQFLGSIYTATKHPKNACWTALVACGINIPMNYFLIPLWGIQGAAVATLLSYLICFWARIIDARYYVPFRFNAVRNLINTGVLLVMAVLIIGSPKLYLLWVFLLFAYIMFTNYQAIIDTAKKLLKRS</sequence>
<dbReference type="Proteomes" id="UP000245720">
    <property type="component" value="Unassembled WGS sequence"/>
</dbReference>
<feature type="transmembrane region" description="Helical" evidence="8">
    <location>
        <begin position="390"/>
        <end position="410"/>
    </location>
</feature>
<evidence type="ECO:0000313" key="9">
    <source>
        <dbReference type="EMBL" id="PWJ13531.1"/>
    </source>
</evidence>
<dbReference type="InterPro" id="IPR004268">
    <property type="entry name" value="MurJ"/>
</dbReference>
<name>A0A315Y071_RUMFL</name>
<evidence type="ECO:0000256" key="8">
    <source>
        <dbReference type="SAM" id="Phobius"/>
    </source>
</evidence>
<evidence type="ECO:0000256" key="2">
    <source>
        <dbReference type="ARBA" id="ARBA00022475"/>
    </source>
</evidence>
<evidence type="ECO:0000256" key="7">
    <source>
        <dbReference type="ARBA" id="ARBA00023136"/>
    </source>
</evidence>
<feature type="transmembrane region" description="Helical" evidence="8">
    <location>
        <begin position="446"/>
        <end position="466"/>
    </location>
</feature>
<keyword evidence="7 8" id="KW-0472">Membrane</keyword>
<feature type="transmembrane region" description="Helical" evidence="8">
    <location>
        <begin position="7"/>
        <end position="29"/>
    </location>
</feature>
<dbReference type="GO" id="GO:0005886">
    <property type="term" value="C:plasma membrane"/>
    <property type="evidence" value="ECO:0007669"/>
    <property type="project" value="UniProtKB-SubCell"/>
</dbReference>
<keyword evidence="4" id="KW-0133">Cell shape</keyword>
<feature type="transmembrane region" description="Helical" evidence="8">
    <location>
        <begin position="49"/>
        <end position="67"/>
    </location>
</feature>
<dbReference type="PANTHER" id="PTHR30250">
    <property type="entry name" value="PST FAMILY PREDICTED COLANIC ACID TRANSPORTER"/>
    <property type="match status" value="1"/>
</dbReference>
<dbReference type="Pfam" id="PF03023">
    <property type="entry name" value="MurJ"/>
    <property type="match status" value="1"/>
</dbReference>
<feature type="transmembrane region" description="Helical" evidence="8">
    <location>
        <begin position="79"/>
        <end position="102"/>
    </location>
</feature>
<comment type="subcellular location">
    <subcellularLocation>
        <location evidence="1">Cell membrane</location>
        <topology evidence="1">Multi-pass membrane protein</topology>
    </subcellularLocation>
</comment>
<evidence type="ECO:0000256" key="4">
    <source>
        <dbReference type="ARBA" id="ARBA00022960"/>
    </source>
</evidence>
<feature type="transmembrane region" description="Helical" evidence="8">
    <location>
        <begin position="365"/>
        <end position="384"/>
    </location>
</feature>
<feature type="transmembrane region" description="Helical" evidence="8">
    <location>
        <begin position="214"/>
        <end position="236"/>
    </location>
</feature>
<feature type="transmembrane region" description="Helical" evidence="8">
    <location>
        <begin position="296"/>
        <end position="314"/>
    </location>
</feature>